<dbReference type="STRING" id="1802229.A2401_00325"/>
<evidence type="ECO:0000256" key="1">
    <source>
        <dbReference type="ARBA" id="ARBA00022723"/>
    </source>
</evidence>
<dbReference type="PROSITE" id="PS51332">
    <property type="entry name" value="B12_BINDING"/>
    <property type="match status" value="1"/>
</dbReference>
<dbReference type="InterPro" id="IPR006158">
    <property type="entry name" value="Cobalamin-bd"/>
</dbReference>
<organism evidence="5 6">
    <name type="scientific">Candidatus Staskawiczbacteria bacterium RIFOXYC1_FULL_38_18</name>
    <dbReference type="NCBI Taxonomy" id="1802229"/>
    <lineage>
        <taxon>Bacteria</taxon>
        <taxon>Candidatus Staskawicziibacteriota</taxon>
    </lineage>
</organism>
<dbReference type="GO" id="GO:0046653">
    <property type="term" value="P:tetrahydrofolate metabolic process"/>
    <property type="evidence" value="ECO:0007669"/>
    <property type="project" value="TreeGrafter"/>
</dbReference>
<dbReference type="Pfam" id="PF02607">
    <property type="entry name" value="B12-binding_2"/>
    <property type="match status" value="1"/>
</dbReference>
<comment type="caution">
    <text evidence="5">The sequence shown here is derived from an EMBL/GenBank/DDBJ whole genome shotgun (WGS) entry which is preliminary data.</text>
</comment>
<dbReference type="SUPFAM" id="SSF52242">
    <property type="entry name" value="Cobalamin (vitamin B12)-binding domain"/>
    <property type="match status" value="1"/>
</dbReference>
<evidence type="ECO:0000259" key="4">
    <source>
        <dbReference type="PROSITE" id="PS51337"/>
    </source>
</evidence>
<evidence type="ECO:0000259" key="3">
    <source>
        <dbReference type="PROSITE" id="PS51332"/>
    </source>
</evidence>
<dbReference type="GO" id="GO:0005829">
    <property type="term" value="C:cytosol"/>
    <property type="evidence" value="ECO:0007669"/>
    <property type="project" value="TreeGrafter"/>
</dbReference>
<evidence type="ECO:0000256" key="2">
    <source>
        <dbReference type="ARBA" id="ARBA00023285"/>
    </source>
</evidence>
<keyword evidence="1" id="KW-0479">Metal-binding</keyword>
<evidence type="ECO:0000313" key="6">
    <source>
        <dbReference type="Proteomes" id="UP000177751"/>
    </source>
</evidence>
<dbReference type="GO" id="GO:0031419">
    <property type="term" value="F:cobalamin binding"/>
    <property type="evidence" value="ECO:0007669"/>
    <property type="project" value="InterPro"/>
</dbReference>
<dbReference type="GO" id="GO:0008705">
    <property type="term" value="F:methionine synthase activity"/>
    <property type="evidence" value="ECO:0007669"/>
    <property type="project" value="TreeGrafter"/>
</dbReference>
<dbReference type="GO" id="GO:0050667">
    <property type="term" value="P:homocysteine metabolic process"/>
    <property type="evidence" value="ECO:0007669"/>
    <property type="project" value="TreeGrafter"/>
</dbReference>
<dbReference type="InterPro" id="IPR050554">
    <property type="entry name" value="Met_Synthase/Corrinoid"/>
</dbReference>
<protein>
    <recommendedName>
        <fullName evidence="7">Cobalamin-binding protein</fullName>
    </recommendedName>
</protein>
<dbReference type="InterPro" id="IPR036594">
    <property type="entry name" value="Meth_synthase_dom"/>
</dbReference>
<dbReference type="Pfam" id="PF02310">
    <property type="entry name" value="B12-binding"/>
    <property type="match status" value="1"/>
</dbReference>
<proteinExistence type="predicted"/>
<feature type="domain" description="B12-binding" evidence="3">
    <location>
        <begin position="89"/>
        <end position="210"/>
    </location>
</feature>
<dbReference type="AlphaFoldDB" id="A0A1G2J934"/>
<feature type="domain" description="B12-binding N-terminal" evidence="4">
    <location>
        <begin position="1"/>
        <end position="89"/>
    </location>
</feature>
<dbReference type="Gene3D" id="3.40.50.280">
    <property type="entry name" value="Cobalamin-binding domain"/>
    <property type="match status" value="1"/>
</dbReference>
<dbReference type="PANTHER" id="PTHR45833">
    <property type="entry name" value="METHIONINE SYNTHASE"/>
    <property type="match status" value="1"/>
</dbReference>
<reference evidence="5 6" key="1">
    <citation type="journal article" date="2016" name="Nat. Commun.">
        <title>Thousands of microbial genomes shed light on interconnected biogeochemical processes in an aquifer system.</title>
        <authorList>
            <person name="Anantharaman K."/>
            <person name="Brown C.T."/>
            <person name="Hug L.A."/>
            <person name="Sharon I."/>
            <person name="Castelle C.J."/>
            <person name="Probst A.J."/>
            <person name="Thomas B.C."/>
            <person name="Singh A."/>
            <person name="Wilkins M.J."/>
            <person name="Karaoz U."/>
            <person name="Brodie E.L."/>
            <person name="Williams K.H."/>
            <person name="Hubbard S.S."/>
            <person name="Banfield J.F."/>
        </authorList>
    </citation>
    <scope>NUCLEOTIDE SEQUENCE [LARGE SCALE GENOMIC DNA]</scope>
</reference>
<dbReference type="SUPFAM" id="SSF47644">
    <property type="entry name" value="Methionine synthase domain"/>
    <property type="match status" value="1"/>
</dbReference>
<dbReference type="GO" id="GO:0046872">
    <property type="term" value="F:metal ion binding"/>
    <property type="evidence" value="ECO:0007669"/>
    <property type="project" value="UniProtKB-KW"/>
</dbReference>
<dbReference type="InterPro" id="IPR003759">
    <property type="entry name" value="Cbl-bd_cap"/>
</dbReference>
<dbReference type="Proteomes" id="UP000177751">
    <property type="component" value="Unassembled WGS sequence"/>
</dbReference>
<dbReference type="EMBL" id="MHPP01000030">
    <property type="protein sequence ID" value="OGZ83646.1"/>
    <property type="molecule type" value="Genomic_DNA"/>
</dbReference>
<evidence type="ECO:0000313" key="5">
    <source>
        <dbReference type="EMBL" id="OGZ83646.1"/>
    </source>
</evidence>
<dbReference type="InterPro" id="IPR036724">
    <property type="entry name" value="Cobalamin-bd_sf"/>
</dbReference>
<dbReference type="SMART" id="SM01018">
    <property type="entry name" value="B12-binding_2"/>
    <property type="match status" value="1"/>
</dbReference>
<evidence type="ECO:0008006" key="7">
    <source>
        <dbReference type="Google" id="ProtNLM"/>
    </source>
</evidence>
<sequence>MDMLQTAIFDAVVIGDAKLAGKLAKTALISQQDPEQLIVEAIIPAMEEVGNRFECNEYFIPELLICARASRFALEILTPAIKSKSVKKKGVVMTGVIQGDLHDIGIQIIGLLLEGHGFEIVHLGVDVCKERFAKKAGECNPNIIAISCANTWSQKALEECVTFLNQVGFRGKVMIGGAFVTPETAKEFGCAYAKNAVEAIKLAREMVPLD</sequence>
<dbReference type="PANTHER" id="PTHR45833:SF1">
    <property type="entry name" value="METHIONINE SYNTHASE"/>
    <property type="match status" value="1"/>
</dbReference>
<accession>A0A1G2J934</accession>
<dbReference type="Gene3D" id="1.10.1240.10">
    <property type="entry name" value="Methionine synthase domain"/>
    <property type="match status" value="1"/>
</dbReference>
<name>A0A1G2J934_9BACT</name>
<gene>
    <name evidence="5" type="ORF">A2401_00325</name>
</gene>
<keyword evidence="2" id="KW-0170">Cobalt</keyword>
<dbReference type="PROSITE" id="PS51337">
    <property type="entry name" value="B12_BINDING_NTER"/>
    <property type="match status" value="1"/>
</dbReference>